<comment type="subcellular location">
    <subcellularLocation>
        <location evidence="1">Cell membrane</location>
        <topology evidence="1">Multi-pass membrane protein</topology>
    </subcellularLocation>
</comment>
<dbReference type="InterPro" id="IPR033480">
    <property type="entry name" value="sCache_2"/>
</dbReference>
<dbReference type="PROSITE" id="PS50885">
    <property type="entry name" value="HAMP"/>
    <property type="match status" value="1"/>
</dbReference>
<dbReference type="Proteomes" id="UP000007934">
    <property type="component" value="Chromosome"/>
</dbReference>
<dbReference type="SMART" id="SM00283">
    <property type="entry name" value="MA"/>
    <property type="match status" value="1"/>
</dbReference>
<evidence type="ECO:0000256" key="6">
    <source>
        <dbReference type="ARBA" id="ARBA00023224"/>
    </source>
</evidence>
<keyword evidence="4 9" id="KW-1133">Transmembrane helix</keyword>
<dbReference type="SMART" id="SM01049">
    <property type="entry name" value="Cache_2"/>
    <property type="match status" value="1"/>
</dbReference>
<evidence type="ECO:0000256" key="1">
    <source>
        <dbReference type="ARBA" id="ARBA00004651"/>
    </source>
</evidence>
<keyword evidence="13" id="KW-1185">Reference proteome</keyword>
<feature type="transmembrane region" description="Helical" evidence="9">
    <location>
        <begin position="210"/>
        <end position="232"/>
    </location>
</feature>
<dbReference type="eggNOG" id="COG0840">
    <property type="taxonomic scope" value="Bacteria"/>
</dbReference>
<evidence type="ECO:0000259" key="11">
    <source>
        <dbReference type="PROSITE" id="PS50885"/>
    </source>
</evidence>
<dbReference type="InterPro" id="IPR004089">
    <property type="entry name" value="MCPsignal_dom"/>
</dbReference>
<keyword evidence="6 8" id="KW-0807">Transducer</keyword>
<sequence length="563" mass="62811">MSLNLRWKIILVILGSLCTLGIIVASLSNYMERESFKRTLKTFNSNALAKRESGIKYNIFLAVSGIVEYFKHNSRQDALHMSKTYFEKINAAKGRLYIIALEKDGTLITDNIRPELVGKKVLDFQGTRGDYYFKEFINRALSDSKGGFYRCHLKRPAPETTTEDCVSYAYHDPVSDLVMVAVSYVSAIYKTMEKAEQQAYTLADHNFRNLIYATLTITLGIIIIAFILNHFWILKRLGALVEVVRNFASAQKDLTARIRIKGNDEISTSAQNINSFLEHVCAFNNEIKDYSHQSQDSALHLESAMLHTTDAIQQTTQTITQIRDDGIKLSSNLNSANEDVQGVVGELSKAITLLEQSRGSVISLCESIVEDVNNERELIAQIEALSQSTNNAKNILESIDEIAKQTNLLALNAAIEAARAGEHGRGFAVVAQEVGSLATRTQKALMEVNTTLSTITQNVDDVSHRMNQQAARIEKANTLSNSVQNTSTQTTDYLKQLIGRIEGMNAVFMNLVQDTQIIINKVVSVQSLASKTLQNAEGMKNIMQESKYLVQQIAHKTNDYKTD</sequence>
<evidence type="ECO:0000256" key="5">
    <source>
        <dbReference type="ARBA" id="ARBA00023136"/>
    </source>
</evidence>
<dbReference type="PRINTS" id="PR00260">
    <property type="entry name" value="CHEMTRNSDUCR"/>
</dbReference>
<keyword evidence="5 9" id="KW-0472">Membrane</keyword>
<evidence type="ECO:0000313" key="13">
    <source>
        <dbReference type="Proteomes" id="UP000007934"/>
    </source>
</evidence>
<evidence type="ECO:0000256" key="2">
    <source>
        <dbReference type="ARBA" id="ARBA00022475"/>
    </source>
</evidence>
<keyword evidence="3 9" id="KW-0812">Transmembrane</keyword>
<name>E7A8T7_HELFC</name>
<dbReference type="InterPro" id="IPR004090">
    <property type="entry name" value="Chemotax_Me-accpt_rcpt"/>
</dbReference>
<dbReference type="KEGG" id="hfe:HFELIS_11340"/>
<dbReference type="SUPFAM" id="SSF58104">
    <property type="entry name" value="Methyl-accepting chemotaxis protein (MCP) signaling domain"/>
    <property type="match status" value="1"/>
</dbReference>
<protein>
    <submittedName>
        <fullName evidence="12">Methyl-accepting chemotaxis protein</fullName>
    </submittedName>
</protein>
<evidence type="ECO:0000256" key="7">
    <source>
        <dbReference type="ARBA" id="ARBA00029447"/>
    </source>
</evidence>
<evidence type="ECO:0000313" key="12">
    <source>
        <dbReference type="EMBL" id="CBY83218.1"/>
    </source>
</evidence>
<reference evidence="12 13" key="1">
    <citation type="journal article" date="2011" name="Genome Biol. Evol.">
        <title>Comparative whole genome sequence analysis of the carcinogenic bacterial model pathogen Helicobacter felis.</title>
        <authorList>
            <person name="Arnold I.C."/>
            <person name="Zigova Z."/>
            <person name="Holden M."/>
            <person name="Lawley T.D."/>
            <person name="Rad R."/>
            <person name="Dougan G."/>
            <person name="Falkow S."/>
            <person name="Bentley S.D."/>
            <person name="Muller A."/>
        </authorList>
    </citation>
    <scope>NUCLEOTIDE SEQUENCE [LARGE SCALE GENOMIC DNA]</scope>
    <source>
        <strain evidence="13">ATCC 49179 / CCUG 28539 / NCTC 12436 / CS1</strain>
    </source>
</reference>
<dbReference type="STRING" id="936155.HFELIS_11340"/>
<gene>
    <name evidence="12" type="primary">TlpB5</name>
    <name evidence="12" type="ordered locus">Hfelis_11340</name>
</gene>
<proteinExistence type="inferred from homology"/>
<evidence type="ECO:0000256" key="8">
    <source>
        <dbReference type="PROSITE-ProRule" id="PRU00284"/>
    </source>
</evidence>
<dbReference type="PANTHER" id="PTHR32089">
    <property type="entry name" value="METHYL-ACCEPTING CHEMOTAXIS PROTEIN MCPB"/>
    <property type="match status" value="1"/>
</dbReference>
<feature type="domain" description="Methyl-accepting transducer" evidence="10">
    <location>
        <begin position="283"/>
        <end position="526"/>
    </location>
</feature>
<dbReference type="Gene3D" id="1.10.287.950">
    <property type="entry name" value="Methyl-accepting chemotaxis protein"/>
    <property type="match status" value="1"/>
</dbReference>
<dbReference type="Pfam" id="PF00672">
    <property type="entry name" value="HAMP"/>
    <property type="match status" value="1"/>
</dbReference>
<dbReference type="HOGENOM" id="CLU_000445_107_21_7"/>
<organism evidence="12 13">
    <name type="scientific">Helicobacter felis (strain ATCC 49179 / CCUG 28539 / NCTC 12436 / CS1)</name>
    <dbReference type="NCBI Taxonomy" id="936155"/>
    <lineage>
        <taxon>Bacteria</taxon>
        <taxon>Pseudomonadati</taxon>
        <taxon>Campylobacterota</taxon>
        <taxon>Epsilonproteobacteria</taxon>
        <taxon>Campylobacterales</taxon>
        <taxon>Helicobacteraceae</taxon>
        <taxon>Helicobacter</taxon>
    </lineage>
</organism>
<dbReference type="GO" id="GO:0007165">
    <property type="term" value="P:signal transduction"/>
    <property type="evidence" value="ECO:0007669"/>
    <property type="project" value="UniProtKB-KW"/>
</dbReference>
<evidence type="ECO:0000256" key="4">
    <source>
        <dbReference type="ARBA" id="ARBA00022989"/>
    </source>
</evidence>
<dbReference type="Pfam" id="PF08269">
    <property type="entry name" value="dCache_2"/>
    <property type="match status" value="1"/>
</dbReference>
<evidence type="ECO:0000256" key="3">
    <source>
        <dbReference type="ARBA" id="ARBA00022692"/>
    </source>
</evidence>
<dbReference type="InterPro" id="IPR003660">
    <property type="entry name" value="HAMP_dom"/>
</dbReference>
<dbReference type="EMBL" id="FQ670179">
    <property type="protein sequence ID" value="CBY83218.1"/>
    <property type="molecule type" value="Genomic_DNA"/>
</dbReference>
<dbReference type="PANTHER" id="PTHR32089:SF114">
    <property type="entry name" value="METHYL-ACCEPTING CHEMOTAXIS PROTEIN MCPB"/>
    <property type="match status" value="1"/>
</dbReference>
<feature type="domain" description="HAMP" evidence="11">
    <location>
        <begin position="231"/>
        <end position="285"/>
    </location>
</feature>
<accession>E7A8T7</accession>
<dbReference type="GeneID" id="36133262"/>
<dbReference type="RefSeq" id="WP_013469582.1">
    <property type="nucleotide sequence ID" value="NC_014810.2"/>
</dbReference>
<comment type="similarity">
    <text evidence="7">Belongs to the methyl-accepting chemotaxis (MCP) protein family.</text>
</comment>
<dbReference type="InterPro" id="IPR004010">
    <property type="entry name" value="Double_Cache_2"/>
</dbReference>
<dbReference type="OrthoDB" id="5329417at2"/>
<dbReference type="Gene3D" id="3.30.450.20">
    <property type="entry name" value="PAS domain"/>
    <property type="match status" value="1"/>
</dbReference>
<dbReference type="AlphaFoldDB" id="E7A8T7"/>
<evidence type="ECO:0000259" key="10">
    <source>
        <dbReference type="PROSITE" id="PS50111"/>
    </source>
</evidence>
<feature type="transmembrane region" description="Helical" evidence="9">
    <location>
        <begin position="6"/>
        <end position="31"/>
    </location>
</feature>
<dbReference type="GO" id="GO:0005886">
    <property type="term" value="C:plasma membrane"/>
    <property type="evidence" value="ECO:0007669"/>
    <property type="project" value="UniProtKB-SubCell"/>
</dbReference>
<dbReference type="Pfam" id="PF00015">
    <property type="entry name" value="MCPsignal"/>
    <property type="match status" value="1"/>
</dbReference>
<evidence type="ECO:0000256" key="9">
    <source>
        <dbReference type="SAM" id="Phobius"/>
    </source>
</evidence>
<dbReference type="GO" id="GO:0004888">
    <property type="term" value="F:transmembrane signaling receptor activity"/>
    <property type="evidence" value="ECO:0007669"/>
    <property type="project" value="InterPro"/>
</dbReference>
<dbReference type="GO" id="GO:0006935">
    <property type="term" value="P:chemotaxis"/>
    <property type="evidence" value="ECO:0007669"/>
    <property type="project" value="InterPro"/>
</dbReference>
<dbReference type="PROSITE" id="PS50111">
    <property type="entry name" value="CHEMOTAXIS_TRANSDUC_2"/>
    <property type="match status" value="1"/>
</dbReference>
<dbReference type="CDD" id="cd06225">
    <property type="entry name" value="HAMP"/>
    <property type="match status" value="1"/>
</dbReference>
<keyword evidence="2" id="KW-1003">Cell membrane</keyword>